<evidence type="ECO:0000256" key="1">
    <source>
        <dbReference type="ARBA" id="ARBA00022679"/>
    </source>
</evidence>
<dbReference type="InterPro" id="IPR016064">
    <property type="entry name" value="NAD/diacylglycerol_kinase_sf"/>
</dbReference>
<sequence length="263" mass="28675">MIVGFAGNLEKPGIAEIRSKLMAQAERLGCECVAFDSVEAVRLTRLAPELLVVIGGDGSLLRFASVAAGRNLPILGVNLGRIGFLSEIAADEFEQSLERIQKGDYHLERRMMLRCRVNDGECWHCLNDILVFKQSFSGTIQVGLSCDGQEVGTVFCDGIIASTPTGSTAYNLSAGGPVVTQNLDAIVVTPVCSHTLHVRPVVSSACSIWSFQVNETGFVAGDGIRLSEVRPDDRIEVTRSDRIVQFIRFSEQNVFELIQRKLS</sequence>
<evidence type="ECO:0000256" key="4">
    <source>
        <dbReference type="ARBA" id="ARBA00023027"/>
    </source>
</evidence>
<evidence type="ECO:0000256" key="3">
    <source>
        <dbReference type="ARBA" id="ARBA00022857"/>
    </source>
</evidence>
<dbReference type="GO" id="GO:0019674">
    <property type="term" value="P:NAD+ metabolic process"/>
    <property type="evidence" value="ECO:0007669"/>
    <property type="project" value="InterPro"/>
</dbReference>
<organism evidence="5">
    <name type="scientific">bioreactor metagenome</name>
    <dbReference type="NCBI Taxonomy" id="1076179"/>
    <lineage>
        <taxon>unclassified sequences</taxon>
        <taxon>metagenomes</taxon>
        <taxon>ecological metagenomes</taxon>
    </lineage>
</organism>
<dbReference type="PANTHER" id="PTHR20275:SF0">
    <property type="entry name" value="NAD KINASE"/>
    <property type="match status" value="1"/>
</dbReference>
<dbReference type="AlphaFoldDB" id="A0A644WXA6"/>
<name>A0A644WXA6_9ZZZZ</name>
<dbReference type="InterPro" id="IPR017438">
    <property type="entry name" value="ATP-NAD_kinase_N"/>
</dbReference>
<keyword evidence="1 5" id="KW-0808">Transferase</keyword>
<accession>A0A644WXA6</accession>
<dbReference type="Pfam" id="PF20143">
    <property type="entry name" value="NAD_kinase_C"/>
    <property type="match status" value="1"/>
</dbReference>
<dbReference type="Gene3D" id="3.40.50.10330">
    <property type="entry name" value="Probable inorganic polyphosphate/atp-NAD kinase, domain 1"/>
    <property type="match status" value="1"/>
</dbReference>
<dbReference type="GO" id="GO:0003951">
    <property type="term" value="F:NAD+ kinase activity"/>
    <property type="evidence" value="ECO:0007669"/>
    <property type="project" value="UniProtKB-EC"/>
</dbReference>
<dbReference type="InterPro" id="IPR017437">
    <property type="entry name" value="ATP-NAD_kinase_PpnK-typ_C"/>
</dbReference>
<dbReference type="PANTHER" id="PTHR20275">
    <property type="entry name" value="NAD KINASE"/>
    <property type="match status" value="1"/>
</dbReference>
<proteinExistence type="inferred from homology"/>
<dbReference type="HAMAP" id="MF_00361">
    <property type="entry name" value="NAD_kinase"/>
    <property type="match status" value="1"/>
</dbReference>
<keyword evidence="3" id="KW-0521">NADP</keyword>
<gene>
    <name evidence="5" type="primary">ppnK_3</name>
    <name evidence="5" type="ORF">SDC9_54751</name>
</gene>
<keyword evidence="2 5" id="KW-0418">Kinase</keyword>
<comment type="caution">
    <text evidence="5">The sequence shown here is derived from an EMBL/GenBank/DDBJ whole genome shotgun (WGS) entry which is preliminary data.</text>
</comment>
<dbReference type="SUPFAM" id="SSF111331">
    <property type="entry name" value="NAD kinase/diacylglycerol kinase-like"/>
    <property type="match status" value="1"/>
</dbReference>
<evidence type="ECO:0000313" key="5">
    <source>
        <dbReference type="EMBL" id="MPM08439.1"/>
    </source>
</evidence>
<reference evidence="5" key="1">
    <citation type="submission" date="2019-08" db="EMBL/GenBank/DDBJ databases">
        <authorList>
            <person name="Kucharzyk K."/>
            <person name="Murdoch R.W."/>
            <person name="Higgins S."/>
            <person name="Loffler F."/>
        </authorList>
    </citation>
    <scope>NUCLEOTIDE SEQUENCE</scope>
</reference>
<dbReference type="EMBL" id="VSSQ01001449">
    <property type="protein sequence ID" value="MPM08439.1"/>
    <property type="molecule type" value="Genomic_DNA"/>
</dbReference>
<evidence type="ECO:0000256" key="2">
    <source>
        <dbReference type="ARBA" id="ARBA00022777"/>
    </source>
</evidence>
<keyword evidence="4" id="KW-0520">NAD</keyword>
<dbReference type="Pfam" id="PF01513">
    <property type="entry name" value="NAD_kinase"/>
    <property type="match status" value="1"/>
</dbReference>
<protein>
    <submittedName>
        <fullName evidence="5">NAD kinase</fullName>
        <ecNumber evidence="5">2.7.1.23</ecNumber>
    </submittedName>
</protein>
<dbReference type="Gene3D" id="2.60.200.30">
    <property type="entry name" value="Probable inorganic polyphosphate/atp-NAD kinase, domain 2"/>
    <property type="match status" value="1"/>
</dbReference>
<dbReference type="InterPro" id="IPR002504">
    <property type="entry name" value="NADK"/>
</dbReference>
<dbReference type="GO" id="GO:0006741">
    <property type="term" value="P:NADP+ biosynthetic process"/>
    <property type="evidence" value="ECO:0007669"/>
    <property type="project" value="InterPro"/>
</dbReference>
<dbReference type="EC" id="2.7.1.23" evidence="5"/>